<accession>A0A2P2P3G1</accession>
<protein>
    <submittedName>
        <fullName evidence="1">Uncharacterized protein</fullName>
    </submittedName>
</protein>
<organism evidence="1">
    <name type="scientific">Rhizophora mucronata</name>
    <name type="common">Asiatic mangrove</name>
    <dbReference type="NCBI Taxonomy" id="61149"/>
    <lineage>
        <taxon>Eukaryota</taxon>
        <taxon>Viridiplantae</taxon>
        <taxon>Streptophyta</taxon>
        <taxon>Embryophyta</taxon>
        <taxon>Tracheophyta</taxon>
        <taxon>Spermatophyta</taxon>
        <taxon>Magnoliopsida</taxon>
        <taxon>eudicotyledons</taxon>
        <taxon>Gunneridae</taxon>
        <taxon>Pentapetalae</taxon>
        <taxon>rosids</taxon>
        <taxon>fabids</taxon>
        <taxon>Malpighiales</taxon>
        <taxon>Rhizophoraceae</taxon>
        <taxon>Rhizophora</taxon>
    </lineage>
</organism>
<proteinExistence type="predicted"/>
<evidence type="ECO:0000313" key="1">
    <source>
        <dbReference type="EMBL" id="MBX49294.1"/>
    </source>
</evidence>
<name>A0A2P2P3G1_RHIMU</name>
<dbReference type="EMBL" id="GGEC01068810">
    <property type="protein sequence ID" value="MBX49294.1"/>
    <property type="molecule type" value="Transcribed_RNA"/>
</dbReference>
<reference evidence="1" key="1">
    <citation type="submission" date="2018-02" db="EMBL/GenBank/DDBJ databases">
        <title>Rhizophora mucronata_Transcriptome.</title>
        <authorList>
            <person name="Meera S.P."/>
            <person name="Sreeshan A."/>
            <person name="Augustine A."/>
        </authorList>
    </citation>
    <scope>NUCLEOTIDE SEQUENCE</scope>
    <source>
        <tissue evidence="1">Leaf</tissue>
    </source>
</reference>
<sequence>MTSLSLSHIALTN</sequence>